<dbReference type="FunFam" id="1.10.510.10:FF:000359">
    <property type="entry name" value="Mitogen-activated protein kinase 1, putative, expressed"/>
    <property type="match status" value="1"/>
</dbReference>
<comment type="caution">
    <text evidence="13">The sequence shown here is derived from an EMBL/GenBank/DDBJ whole genome shotgun (WGS) entry which is preliminary data.</text>
</comment>
<dbReference type="Pfam" id="PF00069">
    <property type="entry name" value="Pkinase"/>
    <property type="match status" value="1"/>
</dbReference>
<dbReference type="InterPro" id="IPR008271">
    <property type="entry name" value="Ser/Thr_kinase_AS"/>
</dbReference>
<feature type="region of interest" description="Disordered" evidence="11">
    <location>
        <begin position="113"/>
        <end position="151"/>
    </location>
</feature>
<dbReference type="GO" id="GO:1902065">
    <property type="term" value="P:response to L-glutamate"/>
    <property type="evidence" value="ECO:0007669"/>
    <property type="project" value="UniProtKB-ARBA"/>
</dbReference>
<dbReference type="InterPro" id="IPR011009">
    <property type="entry name" value="Kinase-like_dom_sf"/>
</dbReference>
<dbReference type="PROSITE" id="PS00107">
    <property type="entry name" value="PROTEIN_KINASE_ATP"/>
    <property type="match status" value="1"/>
</dbReference>
<feature type="region of interest" description="Disordered" evidence="11">
    <location>
        <begin position="1"/>
        <end position="55"/>
    </location>
</feature>
<dbReference type="SMART" id="SM00220">
    <property type="entry name" value="S_TKc"/>
    <property type="match status" value="1"/>
</dbReference>
<name>A0AAV7ETD1_ARIFI</name>
<feature type="binding site" evidence="10">
    <location>
        <position position="331"/>
    </location>
    <ligand>
        <name>ATP</name>
        <dbReference type="ChEBI" id="CHEBI:30616"/>
    </ligand>
</feature>
<feature type="compositionally biased region" description="Acidic residues" evidence="11">
    <location>
        <begin position="234"/>
        <end position="250"/>
    </location>
</feature>
<dbReference type="PROSITE" id="PS00108">
    <property type="entry name" value="PROTEIN_KINASE_ST"/>
    <property type="match status" value="1"/>
</dbReference>
<evidence type="ECO:0000259" key="12">
    <source>
        <dbReference type="PROSITE" id="PS50011"/>
    </source>
</evidence>
<evidence type="ECO:0000256" key="2">
    <source>
        <dbReference type="ARBA" id="ARBA00012406"/>
    </source>
</evidence>
<evidence type="ECO:0000313" key="13">
    <source>
        <dbReference type="EMBL" id="KAG9451106.1"/>
    </source>
</evidence>
<comment type="similarity">
    <text evidence="1">Belongs to the protein kinase superfamily. STE Ser/Thr protein kinase family. MAP kinase kinase kinase subfamily.</text>
</comment>
<sequence>MHLPRVLKSDKSCSMDAKQKRRKPRLERRNAVKNIDYDAGSFSPSPDDSSPVFGARTRSLDLPAYTGQTSFRIDGVEGEFERICRNLGLSGPEDFAIPAAAWEARKARTTAELLPKSRLNQPSDHPVADGKDAEECSRNEQPNTEDQEDPRILVEFASRVQIADGISVPSAAVGNGLSGNSCSMGTDGGIKGVRPPHLTPPPAMSLPALERMSSTWDIVRSFAPGDDVVGSLQPEDEVESEEDDEISGLEDDGRQLRLGETAELTGSCSFSTSNDDDDDSSTTTEPMFLISPNGRFRRSIRSWIRGTCLGSGSFGTVYEGISDDGFFFAVKEVSLLDQGSKAQQCIFQLEQEIALLSQFEHENIVQYLGTDKEEARLYIFLELVTQGSLASLYQKYHLRDSQVCAYTRQILNGLKYLHDRDVIHRDIKCANILVDASGSVKLADFGLAKQTSKLSAHKSSKGSAYWMAPEVVNPRKGYGLSADIWSLGCTVLEMLSRQLPYSNLEWTQALFKIGRGEAPTIPDSLSKDARDFIQQCLRVKPDERPTASQLLDHPFVRRPLPVSGSASPYHNRF</sequence>
<comment type="catalytic activity">
    <reaction evidence="9">
        <text>L-seryl-[protein] + ATP = O-phospho-L-seryl-[protein] + ADP + H(+)</text>
        <dbReference type="Rhea" id="RHEA:17989"/>
        <dbReference type="Rhea" id="RHEA-COMP:9863"/>
        <dbReference type="Rhea" id="RHEA-COMP:11604"/>
        <dbReference type="ChEBI" id="CHEBI:15378"/>
        <dbReference type="ChEBI" id="CHEBI:29999"/>
        <dbReference type="ChEBI" id="CHEBI:30616"/>
        <dbReference type="ChEBI" id="CHEBI:83421"/>
        <dbReference type="ChEBI" id="CHEBI:456216"/>
        <dbReference type="EC" id="2.7.11.25"/>
    </reaction>
</comment>
<evidence type="ECO:0000256" key="5">
    <source>
        <dbReference type="ARBA" id="ARBA00022741"/>
    </source>
</evidence>
<dbReference type="EC" id="2.7.11.25" evidence="2"/>
<evidence type="ECO:0000256" key="3">
    <source>
        <dbReference type="ARBA" id="ARBA00022527"/>
    </source>
</evidence>
<feature type="region of interest" description="Disordered" evidence="11">
    <location>
        <begin position="226"/>
        <end position="256"/>
    </location>
</feature>
<proteinExistence type="inferred from homology"/>
<feature type="compositionally biased region" description="Low complexity" evidence="11">
    <location>
        <begin position="41"/>
        <end position="51"/>
    </location>
</feature>
<evidence type="ECO:0000256" key="11">
    <source>
        <dbReference type="SAM" id="MobiDB-lite"/>
    </source>
</evidence>
<dbReference type="PANTHER" id="PTHR48016">
    <property type="entry name" value="MAP KINASE KINASE KINASE SSK2-RELATED-RELATED"/>
    <property type="match status" value="1"/>
</dbReference>
<evidence type="ECO:0000313" key="14">
    <source>
        <dbReference type="Proteomes" id="UP000825729"/>
    </source>
</evidence>
<dbReference type="Proteomes" id="UP000825729">
    <property type="component" value="Unassembled WGS sequence"/>
</dbReference>
<evidence type="ECO:0000256" key="7">
    <source>
        <dbReference type="ARBA" id="ARBA00022840"/>
    </source>
</evidence>
<dbReference type="GO" id="GO:0004709">
    <property type="term" value="F:MAP kinase kinase kinase activity"/>
    <property type="evidence" value="ECO:0007669"/>
    <property type="project" value="UniProtKB-EC"/>
</dbReference>
<evidence type="ECO:0000256" key="6">
    <source>
        <dbReference type="ARBA" id="ARBA00022777"/>
    </source>
</evidence>
<dbReference type="InterPro" id="IPR017441">
    <property type="entry name" value="Protein_kinase_ATP_BS"/>
</dbReference>
<dbReference type="FunFam" id="3.30.200.20:FF:000713">
    <property type="entry name" value="Mitogen-activated protein kinase 1, putative, expressed"/>
    <property type="match status" value="1"/>
</dbReference>
<feature type="region of interest" description="Disordered" evidence="11">
    <location>
        <begin position="266"/>
        <end position="285"/>
    </location>
</feature>
<dbReference type="InterPro" id="IPR050538">
    <property type="entry name" value="MAP_kinase_kinase_kinase"/>
</dbReference>
<organism evidence="13 14">
    <name type="scientific">Aristolochia fimbriata</name>
    <name type="common">White veined hardy Dutchman's pipe vine</name>
    <dbReference type="NCBI Taxonomy" id="158543"/>
    <lineage>
        <taxon>Eukaryota</taxon>
        <taxon>Viridiplantae</taxon>
        <taxon>Streptophyta</taxon>
        <taxon>Embryophyta</taxon>
        <taxon>Tracheophyta</taxon>
        <taxon>Spermatophyta</taxon>
        <taxon>Magnoliopsida</taxon>
        <taxon>Magnoliidae</taxon>
        <taxon>Piperales</taxon>
        <taxon>Aristolochiaceae</taxon>
        <taxon>Aristolochia</taxon>
    </lineage>
</organism>
<protein>
    <recommendedName>
        <fullName evidence="2">mitogen-activated protein kinase kinase kinase</fullName>
        <ecNumber evidence="2">2.7.11.25</ecNumber>
    </recommendedName>
</protein>
<keyword evidence="6" id="KW-0418">Kinase</keyword>
<comment type="catalytic activity">
    <reaction evidence="8">
        <text>L-threonyl-[protein] + ATP = O-phospho-L-threonyl-[protein] + ADP + H(+)</text>
        <dbReference type="Rhea" id="RHEA:46608"/>
        <dbReference type="Rhea" id="RHEA-COMP:11060"/>
        <dbReference type="Rhea" id="RHEA-COMP:11605"/>
        <dbReference type="ChEBI" id="CHEBI:15378"/>
        <dbReference type="ChEBI" id="CHEBI:30013"/>
        <dbReference type="ChEBI" id="CHEBI:30616"/>
        <dbReference type="ChEBI" id="CHEBI:61977"/>
        <dbReference type="ChEBI" id="CHEBI:456216"/>
        <dbReference type="EC" id="2.7.11.25"/>
    </reaction>
</comment>
<evidence type="ECO:0000256" key="10">
    <source>
        <dbReference type="PROSITE-ProRule" id="PRU10141"/>
    </source>
</evidence>
<dbReference type="InterPro" id="IPR000719">
    <property type="entry name" value="Prot_kinase_dom"/>
</dbReference>
<dbReference type="GO" id="GO:0005524">
    <property type="term" value="F:ATP binding"/>
    <property type="evidence" value="ECO:0007669"/>
    <property type="project" value="UniProtKB-UniRule"/>
</dbReference>
<evidence type="ECO:0000256" key="8">
    <source>
        <dbReference type="ARBA" id="ARBA00047559"/>
    </source>
</evidence>
<reference evidence="13 14" key="1">
    <citation type="submission" date="2021-07" db="EMBL/GenBank/DDBJ databases">
        <title>The Aristolochia fimbriata genome: insights into angiosperm evolution, floral development and chemical biosynthesis.</title>
        <authorList>
            <person name="Jiao Y."/>
        </authorList>
    </citation>
    <scope>NUCLEOTIDE SEQUENCE [LARGE SCALE GENOMIC DNA]</scope>
    <source>
        <strain evidence="13">IBCAS-2021</strain>
        <tissue evidence="13">Leaf</tissue>
    </source>
</reference>
<evidence type="ECO:0000256" key="9">
    <source>
        <dbReference type="ARBA" id="ARBA00048329"/>
    </source>
</evidence>
<keyword evidence="7 10" id="KW-0067">ATP-binding</keyword>
<accession>A0AAV7ETD1</accession>
<dbReference type="AlphaFoldDB" id="A0AAV7ETD1"/>
<keyword evidence="14" id="KW-1185">Reference proteome</keyword>
<gene>
    <name evidence="13" type="ORF">H6P81_011071</name>
</gene>
<dbReference type="SUPFAM" id="SSF56112">
    <property type="entry name" value="Protein kinase-like (PK-like)"/>
    <property type="match status" value="1"/>
</dbReference>
<dbReference type="GO" id="GO:0005737">
    <property type="term" value="C:cytoplasm"/>
    <property type="evidence" value="ECO:0007669"/>
    <property type="project" value="TreeGrafter"/>
</dbReference>
<keyword evidence="3" id="KW-0723">Serine/threonine-protein kinase</keyword>
<keyword evidence="4" id="KW-0808">Transferase</keyword>
<feature type="domain" description="Protein kinase" evidence="12">
    <location>
        <begin position="303"/>
        <end position="556"/>
    </location>
</feature>
<keyword evidence="5 10" id="KW-0547">Nucleotide-binding</keyword>
<dbReference type="EMBL" id="JAINDJ010000004">
    <property type="protein sequence ID" value="KAG9451106.1"/>
    <property type="molecule type" value="Genomic_DNA"/>
</dbReference>
<dbReference type="Gene3D" id="1.10.510.10">
    <property type="entry name" value="Transferase(Phosphotransferase) domain 1"/>
    <property type="match status" value="1"/>
</dbReference>
<evidence type="ECO:0000256" key="4">
    <source>
        <dbReference type="ARBA" id="ARBA00022679"/>
    </source>
</evidence>
<dbReference type="PROSITE" id="PS50011">
    <property type="entry name" value="PROTEIN_KINASE_DOM"/>
    <property type="match status" value="1"/>
</dbReference>
<feature type="compositionally biased region" description="Basic and acidic residues" evidence="11">
    <location>
        <begin position="126"/>
        <end position="138"/>
    </location>
</feature>
<evidence type="ECO:0000256" key="1">
    <source>
        <dbReference type="ARBA" id="ARBA00006529"/>
    </source>
</evidence>
<dbReference type="PANTHER" id="PTHR48016:SF29">
    <property type="entry name" value="MITOGEN-ACTIVATED PROTEIN KINASE KINASE KINASE 1-RELATED"/>
    <property type="match status" value="1"/>
</dbReference>